<sequence length="181" mass="18653">MATRTLLDLGAALLGAEVRSAQVSAWLDAHQPGASAAGYPDLWVPPTLVAGTAGAQDRGFVVGSTAGYPTGLHEPLVKAAEARLAVQQGAAAIALCVPAESSADPNRALMEAVTVREAVPSPVRLCVVLGGEEAGWPQLLQYYARAGIDAALLPTHVTLEALPSDVWESARGMDLGVLRPL</sequence>
<name>A0A9X1QM74_9CORY</name>
<dbReference type="SUPFAM" id="SSF51569">
    <property type="entry name" value="Aldolase"/>
    <property type="match status" value="1"/>
</dbReference>
<dbReference type="EMBL" id="JAKGSI010000001">
    <property type="protein sequence ID" value="MCF4005799.1"/>
    <property type="molecule type" value="Genomic_DNA"/>
</dbReference>
<dbReference type="InterPro" id="IPR013785">
    <property type="entry name" value="Aldolase_TIM"/>
</dbReference>
<proteinExistence type="predicted"/>
<protein>
    <recommendedName>
        <fullName evidence="3">Deoxyribose-phosphate aldolase</fullName>
    </recommendedName>
</protein>
<dbReference type="RefSeq" id="WP_236117599.1">
    <property type="nucleotide sequence ID" value="NZ_JAKGSI010000001.1"/>
</dbReference>
<evidence type="ECO:0000313" key="2">
    <source>
        <dbReference type="Proteomes" id="UP001139336"/>
    </source>
</evidence>
<organism evidence="1 2">
    <name type="scientific">Corynebacterium uropygiale</name>
    <dbReference type="NCBI Taxonomy" id="1775911"/>
    <lineage>
        <taxon>Bacteria</taxon>
        <taxon>Bacillati</taxon>
        <taxon>Actinomycetota</taxon>
        <taxon>Actinomycetes</taxon>
        <taxon>Mycobacteriales</taxon>
        <taxon>Corynebacteriaceae</taxon>
        <taxon>Corynebacterium</taxon>
    </lineage>
</organism>
<reference evidence="1" key="1">
    <citation type="submission" date="2022-01" db="EMBL/GenBank/DDBJ databases">
        <title>Corynebacterium sp. nov isolated from isolated from the feces of the greater white-fronted geese (Anser albifrons) at Poyang Lake, PR China.</title>
        <authorList>
            <person name="Liu Q."/>
        </authorList>
    </citation>
    <scope>NUCLEOTIDE SEQUENCE</scope>
    <source>
        <strain evidence="1">JCM 32435</strain>
    </source>
</reference>
<evidence type="ECO:0000313" key="1">
    <source>
        <dbReference type="EMBL" id="MCF4005799.1"/>
    </source>
</evidence>
<dbReference type="AlphaFoldDB" id="A0A9X1QM74"/>
<dbReference type="Proteomes" id="UP001139336">
    <property type="component" value="Unassembled WGS sequence"/>
</dbReference>
<keyword evidence="2" id="KW-1185">Reference proteome</keyword>
<comment type="caution">
    <text evidence="1">The sequence shown here is derived from an EMBL/GenBank/DDBJ whole genome shotgun (WGS) entry which is preliminary data.</text>
</comment>
<evidence type="ECO:0008006" key="3">
    <source>
        <dbReference type="Google" id="ProtNLM"/>
    </source>
</evidence>
<gene>
    <name evidence="1" type="ORF">L1O03_01220</name>
</gene>
<dbReference type="CDD" id="cd00945">
    <property type="entry name" value="Aldolase_Class_I"/>
    <property type="match status" value="1"/>
</dbReference>
<accession>A0A9X1QM74</accession>
<dbReference type="Gene3D" id="3.20.20.70">
    <property type="entry name" value="Aldolase class I"/>
    <property type="match status" value="1"/>
</dbReference>